<evidence type="ECO:0000313" key="11">
    <source>
        <dbReference type="Proteomes" id="UP000440367"/>
    </source>
</evidence>
<dbReference type="EMBL" id="QXGA01004891">
    <property type="protein sequence ID" value="KAE9070272.1"/>
    <property type="molecule type" value="Genomic_DNA"/>
</dbReference>
<evidence type="ECO:0000313" key="13">
    <source>
        <dbReference type="Proteomes" id="UP000441208"/>
    </source>
</evidence>
<evidence type="ECO:0000313" key="4">
    <source>
        <dbReference type="EMBL" id="KAE9070272.1"/>
    </source>
</evidence>
<name>A0A6A3PWL6_9STRA</name>
<evidence type="ECO:0000313" key="12">
    <source>
        <dbReference type="Proteomes" id="UP000440732"/>
    </source>
</evidence>
<dbReference type="EMBL" id="QXGB01004675">
    <property type="protein sequence ID" value="KAE9165375.1"/>
    <property type="molecule type" value="Genomic_DNA"/>
</dbReference>
<dbReference type="EMBL" id="QXGD01005585">
    <property type="protein sequence ID" value="KAE9165665.1"/>
    <property type="molecule type" value="Genomic_DNA"/>
</dbReference>
<keyword evidence="1" id="KW-0732">Signal</keyword>
<evidence type="ECO:0000313" key="10">
    <source>
        <dbReference type="Proteomes" id="UP000437068"/>
    </source>
</evidence>
<evidence type="ECO:0000313" key="3">
    <source>
        <dbReference type="EMBL" id="KAE9061695.1"/>
    </source>
</evidence>
<comment type="caution">
    <text evidence="3">The sequence shown here is derived from an EMBL/GenBank/DDBJ whole genome shotgun (WGS) entry which is preliminary data.</text>
</comment>
<evidence type="ECO:0000256" key="1">
    <source>
        <dbReference type="SAM" id="SignalP"/>
    </source>
</evidence>
<dbReference type="OrthoDB" id="10271735at2759"/>
<dbReference type="EMBL" id="QXGF01005618">
    <property type="protein sequence ID" value="KAE8918518.1"/>
    <property type="molecule type" value="Genomic_DNA"/>
</dbReference>
<reference evidence="8 9" key="1">
    <citation type="submission" date="2018-08" db="EMBL/GenBank/DDBJ databases">
        <title>Genomic investigation of the strawberry pathogen Phytophthora fragariae indicates pathogenicity is determined by transcriptional variation in three key races.</title>
        <authorList>
            <person name="Adams T.M."/>
            <person name="Armitage A.D."/>
            <person name="Sobczyk M.K."/>
            <person name="Bates H.J."/>
            <person name="Dunwell J.M."/>
            <person name="Nellist C.F."/>
            <person name="Harrison R.J."/>
        </authorList>
    </citation>
    <scope>NUCLEOTIDE SEQUENCE [LARGE SCALE GENOMIC DNA]</scope>
    <source>
        <strain evidence="7 10">A4</strain>
        <strain evidence="6 11">BC-1</strain>
        <strain evidence="5 9">NOV-27</strain>
        <strain evidence="4 12">NOV-5</strain>
        <strain evidence="3 13">NOV-71</strain>
        <strain evidence="2 8">NOV-9</strain>
    </source>
</reference>
<dbReference type="AlphaFoldDB" id="A0A6A3PWL6"/>
<evidence type="ECO:0000313" key="8">
    <source>
        <dbReference type="Proteomes" id="UP000429523"/>
    </source>
</evidence>
<evidence type="ECO:0000313" key="9">
    <source>
        <dbReference type="Proteomes" id="UP000433483"/>
    </source>
</evidence>
<gene>
    <name evidence="7" type="ORF">PF001_g29526</name>
    <name evidence="6" type="ORF">PF002_g31310</name>
    <name evidence="5" type="ORF">PF005_g29634</name>
    <name evidence="4" type="ORF">PF006_g29390</name>
    <name evidence="3" type="ORF">PF007_g30166</name>
    <name evidence="2" type="ORF">PF009_g31169</name>
</gene>
<dbReference type="EMBL" id="QXFZ01005184">
    <property type="protein sequence ID" value="KAE9061695.1"/>
    <property type="molecule type" value="Genomic_DNA"/>
</dbReference>
<dbReference type="EMBL" id="QXGE01005018">
    <property type="protein sequence ID" value="KAE9268753.1"/>
    <property type="molecule type" value="Genomic_DNA"/>
</dbReference>
<dbReference type="Proteomes" id="UP000441208">
    <property type="component" value="Unassembled WGS sequence"/>
</dbReference>
<organism evidence="3 13">
    <name type="scientific">Phytophthora fragariae</name>
    <dbReference type="NCBI Taxonomy" id="53985"/>
    <lineage>
        <taxon>Eukaryota</taxon>
        <taxon>Sar</taxon>
        <taxon>Stramenopiles</taxon>
        <taxon>Oomycota</taxon>
        <taxon>Peronosporomycetes</taxon>
        <taxon>Peronosporales</taxon>
        <taxon>Peronosporaceae</taxon>
        <taxon>Phytophthora</taxon>
    </lineage>
</organism>
<dbReference type="Proteomes" id="UP000440732">
    <property type="component" value="Unassembled WGS sequence"/>
</dbReference>
<dbReference type="Proteomes" id="UP000440367">
    <property type="component" value="Unassembled WGS sequence"/>
</dbReference>
<evidence type="ECO:0000313" key="6">
    <source>
        <dbReference type="EMBL" id="KAE9165665.1"/>
    </source>
</evidence>
<proteinExistence type="predicted"/>
<evidence type="ECO:0000313" key="7">
    <source>
        <dbReference type="EMBL" id="KAE9268753.1"/>
    </source>
</evidence>
<dbReference type="Proteomes" id="UP000429523">
    <property type="component" value="Unassembled WGS sequence"/>
</dbReference>
<accession>A0A6A3PWL6</accession>
<dbReference type="Proteomes" id="UP000433483">
    <property type="component" value="Unassembled WGS sequence"/>
</dbReference>
<keyword evidence="9" id="KW-1185">Reference proteome</keyword>
<feature type="signal peptide" evidence="1">
    <location>
        <begin position="1"/>
        <end position="23"/>
    </location>
</feature>
<evidence type="ECO:0000313" key="2">
    <source>
        <dbReference type="EMBL" id="KAE8918518.1"/>
    </source>
</evidence>
<protein>
    <submittedName>
        <fullName evidence="3">Uncharacterized protein</fullName>
    </submittedName>
</protein>
<evidence type="ECO:0000313" key="5">
    <source>
        <dbReference type="EMBL" id="KAE9165375.1"/>
    </source>
</evidence>
<dbReference type="Proteomes" id="UP000437068">
    <property type="component" value="Unassembled WGS sequence"/>
</dbReference>
<sequence length="51" mass="5924">MVVRACAAWLWLKLLEVWFSCFSVWLDGLDLNQMDQCSTHPATFFLNVCTL</sequence>
<feature type="chain" id="PRO_5036165598" evidence="1">
    <location>
        <begin position="24"/>
        <end position="51"/>
    </location>
</feature>